<dbReference type="EMBL" id="JAICBX010000001">
    <property type="protein sequence ID" value="MBW8636526.1"/>
    <property type="molecule type" value="Genomic_DNA"/>
</dbReference>
<sequence length="1399" mass="145230">MKILTRILLGLCIVIIVLVAAVFGLLGTRPGLDLVASVVNSVASNDDQTIEITGIDGVLSGRPSVEKVTIADREGVWLTVADVQAELALLPLLRVNIRAAGLSADMIDLARLPQGNPDAEPAPGDSGGFSLPAIRADIQNIFVREIRLGEPVIGEAATLQLTGAAMLDDAPVNIAGNLELLRTDGAQGDIKADWKLAPDTNELKLDLSVSEPRNGLLARTLDIYGLPSVDARIKGDGPLDNWQSEISVSLDGEETVSGSVALSWTQERQQVSGALAGQLARLAPQQFKPVLAGETDIKVDVTRASDNTLRIDTLSVKSQLASLSAAGHVLPDSNAVDMQASLEFGMPGSDVMIQLDDNASVTVGHVQMTTALKGSMDDAQWQLEAAVASLSDGARSLNDLRITGSSPDINVNARSGSAVVKLDIGSLNSGQAEVADLVNGPASMTLQANLNGDRLDLQDIQFALNQVRGALKGDVDLADLTLSLALRANVPAQKEGLAHQLFGDQALDISGNLARNGEGLLSFSNLDVKSGNLMLGGKGQLSSSALEFDGDVALQDLSALNADVAGSVQADIRLSGSPEDPSFEITARGRDVVVLENALENLVLTAQGRNAVSDLAADIKLDGRYNEQPLSIVADVSRGSGPIPLISNLKVDIPGVTASGGLQPNADGVVTGELDVDVTSLEELAPLLLRDDLAGKLTGKVVFADNDSRQTVNARFSTDRLDAAGVVVQSMTADLNVSILPDGLGMLADVRAGQIDAQGQKITDAVIKASGDLDKMPLSISANVADSPVRVSGWVSMVDNVTTIALDEAKGTYSNIPLNLTQPIEIRITGETTQLPEIALQIGQGTATISGSAGDQLAVDVKIERLPLSIIDNVAATGMGPQGTLSATAKITGASSDPTVDYQVNVESLSTEITRSIQAPALSIASSGTFAGMVLNTTSRAFGGGLELNANGSVNLRGDSPQLDIRLQGAAPFAFAGLALASSGIQMNGVANVSLSVSGSAANPNLSGQISTSGATFIEDTAQLVIRDIATTIDFTAARATISSLSGRLGQNGKISGSGYVDLDAGAGFPADIQVSLDDGVYSDGEIVTAEFDAKMRINGPVATTGALDGTVDIRRMDITVPDTLPSSVPLVDVKHINPPAAVARQTQEITSSGSSSSSSDDSGGLQLDLTVNAPGRIFLRGRGMDAEFRGNIEVVGSVGNPRATGDFELVRGRINVLTKRFEFDHGKIIFTGPLDPTLDFETATTQSGVTYSVNVDGTASSPQITFSSSPEMPQDEVLAQLFFGKGVSNLSAIQIAQLAGAIAEISGTGGGGGLFGSLRNFTGLDDIDIQSGGADGETTVGIGRYLNDRTYLNVEKGLTGESGRVRIDVELTDHLKLRGEAGIDGNTKAGIFYERDYK</sequence>
<evidence type="ECO:0000313" key="9">
    <source>
        <dbReference type="Proteomes" id="UP001196509"/>
    </source>
</evidence>
<keyword evidence="2 6" id="KW-0812">Transmembrane</keyword>
<dbReference type="PANTHER" id="PTHR36985">
    <property type="entry name" value="TRANSLOCATION AND ASSEMBLY MODULE SUBUNIT TAMB"/>
    <property type="match status" value="1"/>
</dbReference>
<keyword evidence="3 6" id="KW-1133">Transmembrane helix</keyword>
<evidence type="ECO:0000256" key="5">
    <source>
        <dbReference type="SAM" id="MobiDB-lite"/>
    </source>
</evidence>
<feature type="domain" description="Translocation and assembly module TamB C-terminal" evidence="7">
    <location>
        <begin position="1045"/>
        <end position="1398"/>
    </location>
</feature>
<dbReference type="PANTHER" id="PTHR36985:SF1">
    <property type="entry name" value="TRANSLOCATION AND ASSEMBLY MODULE SUBUNIT TAMB"/>
    <property type="match status" value="1"/>
</dbReference>
<feature type="transmembrane region" description="Helical" evidence="6">
    <location>
        <begin position="7"/>
        <end position="27"/>
    </location>
</feature>
<organism evidence="8 9">
    <name type="scientific">Flavimaribacter sediminis</name>
    <dbReference type="NCBI Taxonomy" id="2865987"/>
    <lineage>
        <taxon>Bacteria</taxon>
        <taxon>Pseudomonadati</taxon>
        <taxon>Pseudomonadota</taxon>
        <taxon>Alphaproteobacteria</taxon>
        <taxon>Hyphomicrobiales</taxon>
        <taxon>Rhizobiaceae</taxon>
        <taxon>Flavimaribacter</taxon>
    </lineage>
</organism>
<proteinExistence type="predicted"/>
<dbReference type="GO" id="GO:0009306">
    <property type="term" value="P:protein secretion"/>
    <property type="evidence" value="ECO:0007669"/>
    <property type="project" value="InterPro"/>
</dbReference>
<dbReference type="RefSeq" id="WP_220227203.1">
    <property type="nucleotide sequence ID" value="NZ_JAICBX010000001.1"/>
</dbReference>
<keyword evidence="9" id="KW-1185">Reference proteome</keyword>
<evidence type="ECO:0000313" key="8">
    <source>
        <dbReference type="EMBL" id="MBW8636526.1"/>
    </source>
</evidence>
<feature type="region of interest" description="Disordered" evidence="5">
    <location>
        <begin position="1145"/>
        <end position="1167"/>
    </location>
</feature>
<reference evidence="8" key="1">
    <citation type="submission" date="2021-08" db="EMBL/GenBank/DDBJ databases">
        <title>Hoeflea bacterium WL0058 sp. nov., isolated from the sediment.</title>
        <authorList>
            <person name="Wang L."/>
            <person name="Zhang D."/>
        </authorList>
    </citation>
    <scope>NUCLEOTIDE SEQUENCE</scope>
    <source>
        <strain evidence="8">WL0058</strain>
    </source>
</reference>
<protein>
    <submittedName>
        <fullName evidence="8">Translocation/assembly module TamB domain-containing protein</fullName>
    </submittedName>
</protein>
<dbReference type="Proteomes" id="UP001196509">
    <property type="component" value="Unassembled WGS sequence"/>
</dbReference>
<keyword evidence="4 6" id="KW-0472">Membrane</keyword>
<dbReference type="GO" id="GO:0005886">
    <property type="term" value="C:plasma membrane"/>
    <property type="evidence" value="ECO:0007669"/>
    <property type="project" value="InterPro"/>
</dbReference>
<dbReference type="Pfam" id="PF04357">
    <property type="entry name" value="TamB"/>
    <property type="match status" value="1"/>
</dbReference>
<evidence type="ECO:0000256" key="6">
    <source>
        <dbReference type="SAM" id="Phobius"/>
    </source>
</evidence>
<gene>
    <name evidence="8" type="ORF">K1W69_04925</name>
</gene>
<dbReference type="InterPro" id="IPR007452">
    <property type="entry name" value="TamB_C"/>
</dbReference>
<comment type="subcellular location">
    <subcellularLocation>
        <location evidence="1">Membrane</location>
        <topology evidence="1">Single-pass membrane protein</topology>
    </subcellularLocation>
</comment>
<evidence type="ECO:0000259" key="7">
    <source>
        <dbReference type="Pfam" id="PF04357"/>
    </source>
</evidence>
<evidence type="ECO:0000256" key="2">
    <source>
        <dbReference type="ARBA" id="ARBA00022692"/>
    </source>
</evidence>
<evidence type="ECO:0000256" key="4">
    <source>
        <dbReference type="ARBA" id="ARBA00023136"/>
    </source>
</evidence>
<comment type="caution">
    <text evidence="8">The sequence shown here is derived from an EMBL/GenBank/DDBJ whole genome shotgun (WGS) entry which is preliminary data.</text>
</comment>
<evidence type="ECO:0000256" key="3">
    <source>
        <dbReference type="ARBA" id="ARBA00022989"/>
    </source>
</evidence>
<accession>A0AAE2ZK47</accession>
<name>A0AAE2ZK47_9HYPH</name>
<evidence type="ECO:0000256" key="1">
    <source>
        <dbReference type="ARBA" id="ARBA00004167"/>
    </source>
</evidence>
<feature type="compositionally biased region" description="Low complexity" evidence="5">
    <location>
        <begin position="1152"/>
        <end position="1165"/>
    </location>
</feature>